<reference evidence="1 2" key="1">
    <citation type="journal article" date="2015" name="Stand. Genomic Sci.">
        <title>Genomic Encyclopedia of Bacterial and Archaeal Type Strains, Phase III: the genomes of soil and plant-associated and newly described type strains.</title>
        <authorList>
            <person name="Whitman W.B."/>
            <person name="Woyke T."/>
            <person name="Klenk H.P."/>
            <person name="Zhou Y."/>
            <person name="Lilburn T.G."/>
            <person name="Beck B.J."/>
            <person name="De Vos P."/>
            <person name="Vandamme P."/>
            <person name="Eisen J.A."/>
            <person name="Garrity G."/>
            <person name="Hugenholtz P."/>
            <person name="Kyrpides N.C."/>
        </authorList>
    </citation>
    <scope>NUCLEOTIDE SEQUENCE [LARGE SCALE GENOMIC DNA]</scope>
    <source>
        <strain evidence="1 2">CV53</strain>
    </source>
</reference>
<dbReference type="RefSeq" id="WP_132007188.1">
    <property type="nucleotide sequence ID" value="NZ_JABUHM010000005.1"/>
</dbReference>
<organism evidence="1 2">
    <name type="scientific">Mesobacillus foraminis</name>
    <dbReference type="NCBI Taxonomy" id="279826"/>
    <lineage>
        <taxon>Bacteria</taxon>
        <taxon>Bacillati</taxon>
        <taxon>Bacillota</taxon>
        <taxon>Bacilli</taxon>
        <taxon>Bacillales</taxon>
        <taxon>Bacillaceae</taxon>
        <taxon>Mesobacillus</taxon>
    </lineage>
</organism>
<dbReference type="Proteomes" id="UP000295689">
    <property type="component" value="Unassembled WGS sequence"/>
</dbReference>
<name>A0A4R2BD83_9BACI</name>
<dbReference type="AlphaFoldDB" id="A0A4R2BD83"/>
<evidence type="ECO:0000313" key="1">
    <source>
        <dbReference type="EMBL" id="TCN24433.1"/>
    </source>
</evidence>
<gene>
    <name evidence="1" type="ORF">EV146_107128</name>
</gene>
<evidence type="ECO:0000313" key="2">
    <source>
        <dbReference type="Proteomes" id="UP000295689"/>
    </source>
</evidence>
<sequence length="104" mass="12530">MKEYFHFNARLGIPLPAFKQDWDHFPRRLQHDILLYWEKIRGSIPDRIAELEHKINSKQAELNDESNFDRSCRLNSEIAELASIINDLWLWYRTHEEVTGKVHQ</sequence>
<protein>
    <submittedName>
        <fullName evidence="1">Uncharacterized protein</fullName>
    </submittedName>
</protein>
<accession>A0A4R2BD83</accession>
<keyword evidence="2" id="KW-1185">Reference proteome</keyword>
<comment type="caution">
    <text evidence="1">The sequence shown here is derived from an EMBL/GenBank/DDBJ whole genome shotgun (WGS) entry which is preliminary data.</text>
</comment>
<dbReference type="EMBL" id="SLVV01000007">
    <property type="protein sequence ID" value="TCN24433.1"/>
    <property type="molecule type" value="Genomic_DNA"/>
</dbReference>
<proteinExistence type="predicted"/>